<dbReference type="InterPro" id="IPR016768">
    <property type="entry name" value="UCP019883"/>
</dbReference>
<evidence type="ECO:0000313" key="2">
    <source>
        <dbReference type="EMBL" id="PRC91684.1"/>
    </source>
</evidence>
<dbReference type="AlphaFoldDB" id="A0A2S9GVE4"/>
<keyword evidence="1" id="KW-0812">Transmembrane</keyword>
<keyword evidence="3" id="KW-1185">Reference proteome</keyword>
<organism evidence="2 3">
    <name type="scientific">Solimicrobium silvestre</name>
    <dbReference type="NCBI Taxonomy" id="2099400"/>
    <lineage>
        <taxon>Bacteria</taxon>
        <taxon>Pseudomonadati</taxon>
        <taxon>Pseudomonadota</taxon>
        <taxon>Betaproteobacteria</taxon>
        <taxon>Burkholderiales</taxon>
        <taxon>Oxalobacteraceae</taxon>
        <taxon>Solimicrobium</taxon>
    </lineage>
</organism>
<dbReference type="EMBL" id="PUGF01000020">
    <property type="protein sequence ID" value="PRC91684.1"/>
    <property type="molecule type" value="Genomic_DNA"/>
</dbReference>
<feature type="transmembrane region" description="Helical" evidence="1">
    <location>
        <begin position="75"/>
        <end position="98"/>
    </location>
</feature>
<evidence type="ECO:0008006" key="4">
    <source>
        <dbReference type="Google" id="ProtNLM"/>
    </source>
</evidence>
<proteinExistence type="predicted"/>
<feature type="transmembrane region" description="Helical" evidence="1">
    <location>
        <begin position="6"/>
        <end position="23"/>
    </location>
</feature>
<comment type="caution">
    <text evidence="2">The sequence shown here is derived from an EMBL/GenBank/DDBJ whole genome shotgun (WGS) entry which is preliminary data.</text>
</comment>
<feature type="transmembrane region" description="Helical" evidence="1">
    <location>
        <begin position="43"/>
        <end position="63"/>
    </location>
</feature>
<accession>A0A2S9GVE4</accession>
<gene>
    <name evidence="2" type="ORF">S2091_3622</name>
</gene>
<keyword evidence="1" id="KW-0472">Membrane</keyword>
<dbReference type="Proteomes" id="UP000237839">
    <property type="component" value="Unassembled WGS sequence"/>
</dbReference>
<evidence type="ECO:0000256" key="1">
    <source>
        <dbReference type="SAM" id="Phobius"/>
    </source>
</evidence>
<evidence type="ECO:0000313" key="3">
    <source>
        <dbReference type="Proteomes" id="UP000237839"/>
    </source>
</evidence>
<dbReference type="Pfam" id="PF10993">
    <property type="entry name" value="DUF2818"/>
    <property type="match status" value="1"/>
</dbReference>
<reference evidence="2 3" key="1">
    <citation type="submission" date="2018-02" db="EMBL/GenBank/DDBJ databases">
        <title>Solimicrobium silvestre gen. nov., sp. nov., isolated from alpine forest soil.</title>
        <authorList>
            <person name="Margesin R."/>
            <person name="Albuquerque L."/>
            <person name="Zhang D.-C."/>
            <person name="Froufe H.J.C."/>
            <person name="Severino R."/>
            <person name="Roxo I."/>
            <person name="Egas C."/>
            <person name="Da Costa M.S."/>
        </authorList>
    </citation>
    <scope>NUCLEOTIDE SEQUENCE [LARGE SCALE GENOMIC DNA]</scope>
    <source>
        <strain evidence="2 3">S20-91</strain>
    </source>
</reference>
<protein>
    <recommendedName>
        <fullName evidence="4">Transmembrane protein</fullName>
    </recommendedName>
</protein>
<keyword evidence="1" id="KW-1133">Transmembrane helix</keyword>
<dbReference type="PIRSF" id="PIRSF019883">
    <property type="entry name" value="UCP019883"/>
    <property type="match status" value="1"/>
</dbReference>
<sequence length="101" mass="11572">MQLSVAVWIVIVLALFGANLPFLNQRLFAVIPLRNAGSKKSFWLRLLELLVCYFLLGGLAYLFEVSIGNVFPQGWEFFAISACLFIVFAFPGFVYQYLRRQ</sequence>
<name>A0A2S9GVE4_9BURK</name>